<dbReference type="PANTHER" id="PTHR24222">
    <property type="entry name" value="ABC TRANSPORTER B FAMILY"/>
    <property type="match status" value="1"/>
</dbReference>
<evidence type="ECO:0000256" key="3">
    <source>
        <dbReference type="ARBA" id="ARBA00022989"/>
    </source>
</evidence>
<dbReference type="Gene3D" id="1.20.1560.10">
    <property type="entry name" value="ABC transporter type 1, transmembrane domain"/>
    <property type="match status" value="1"/>
</dbReference>
<feature type="domain" description="ABC transmembrane type-1" evidence="6">
    <location>
        <begin position="1"/>
        <end position="127"/>
    </location>
</feature>
<evidence type="ECO:0000313" key="7">
    <source>
        <dbReference type="EMBL" id="MED6119184.1"/>
    </source>
</evidence>
<dbReference type="InterPro" id="IPR039421">
    <property type="entry name" value="Type_1_exporter"/>
</dbReference>
<reference evidence="7 8" key="1">
    <citation type="journal article" date="2023" name="Plants (Basel)">
        <title>Bridging the Gap: Combining Genomics and Transcriptomics Approaches to Understand Stylosanthes scabra, an Orphan Legume from the Brazilian Caatinga.</title>
        <authorList>
            <person name="Ferreira-Neto J.R.C."/>
            <person name="da Silva M.D."/>
            <person name="Binneck E."/>
            <person name="de Melo N.F."/>
            <person name="da Silva R.H."/>
            <person name="de Melo A.L.T.M."/>
            <person name="Pandolfi V."/>
            <person name="Bustamante F.O."/>
            <person name="Brasileiro-Vidal A.C."/>
            <person name="Benko-Iseppon A.M."/>
        </authorList>
    </citation>
    <scope>NUCLEOTIDE SEQUENCE [LARGE SCALE GENOMIC DNA]</scope>
    <source>
        <tissue evidence="7">Leaves</tissue>
    </source>
</reference>
<dbReference type="PROSITE" id="PS50929">
    <property type="entry name" value="ABC_TM1F"/>
    <property type="match status" value="1"/>
</dbReference>
<dbReference type="SUPFAM" id="SSF90123">
    <property type="entry name" value="ABC transporter transmembrane region"/>
    <property type="match status" value="1"/>
</dbReference>
<accession>A0ABU6R450</accession>
<evidence type="ECO:0000256" key="2">
    <source>
        <dbReference type="ARBA" id="ARBA00022692"/>
    </source>
</evidence>
<dbReference type="InterPro" id="IPR011527">
    <property type="entry name" value="ABC1_TM_dom"/>
</dbReference>
<keyword evidence="3 5" id="KW-1133">Transmembrane helix</keyword>
<dbReference type="Pfam" id="PF00664">
    <property type="entry name" value="ABC_membrane"/>
    <property type="match status" value="1"/>
</dbReference>
<evidence type="ECO:0000313" key="8">
    <source>
        <dbReference type="Proteomes" id="UP001341840"/>
    </source>
</evidence>
<sequence>MVQDAISEKLGNFIHYLGTFISGFAVGFSAVWQLALITLVVVPMIAVIRAIHTTTLAKLYTKSQEALSQAGNIAEQFNNRPKVVLAFVGENRALQGYSFALRIAQQLGYKTGFAKGTGLGATYFLSYERPSVTSFHSYRALSQSAPSIAAFGYDVREVTGFASFKPVVTKSCDLKGVAMITTSDSSGAVASIHGRFHVATEETEEDYMM</sequence>
<name>A0ABU6R450_9FABA</name>
<dbReference type="Proteomes" id="UP001341840">
    <property type="component" value="Unassembled WGS sequence"/>
</dbReference>
<dbReference type="EMBL" id="JASCZI010030230">
    <property type="protein sequence ID" value="MED6119184.1"/>
    <property type="molecule type" value="Genomic_DNA"/>
</dbReference>
<organism evidence="7 8">
    <name type="scientific">Stylosanthes scabra</name>
    <dbReference type="NCBI Taxonomy" id="79078"/>
    <lineage>
        <taxon>Eukaryota</taxon>
        <taxon>Viridiplantae</taxon>
        <taxon>Streptophyta</taxon>
        <taxon>Embryophyta</taxon>
        <taxon>Tracheophyta</taxon>
        <taxon>Spermatophyta</taxon>
        <taxon>Magnoliopsida</taxon>
        <taxon>eudicotyledons</taxon>
        <taxon>Gunneridae</taxon>
        <taxon>Pentapetalae</taxon>
        <taxon>rosids</taxon>
        <taxon>fabids</taxon>
        <taxon>Fabales</taxon>
        <taxon>Fabaceae</taxon>
        <taxon>Papilionoideae</taxon>
        <taxon>50 kb inversion clade</taxon>
        <taxon>dalbergioids sensu lato</taxon>
        <taxon>Dalbergieae</taxon>
        <taxon>Pterocarpus clade</taxon>
        <taxon>Stylosanthes</taxon>
    </lineage>
</organism>
<comment type="subcellular location">
    <subcellularLocation>
        <location evidence="1">Membrane</location>
        <topology evidence="1">Multi-pass membrane protein</topology>
    </subcellularLocation>
</comment>
<evidence type="ECO:0000259" key="6">
    <source>
        <dbReference type="PROSITE" id="PS50929"/>
    </source>
</evidence>
<evidence type="ECO:0000256" key="5">
    <source>
        <dbReference type="SAM" id="Phobius"/>
    </source>
</evidence>
<keyword evidence="4 5" id="KW-0472">Membrane</keyword>
<feature type="transmembrane region" description="Helical" evidence="5">
    <location>
        <begin position="20"/>
        <end position="48"/>
    </location>
</feature>
<protein>
    <submittedName>
        <fullName evidence="7">Multidrug resistance protein 1</fullName>
    </submittedName>
</protein>
<keyword evidence="8" id="KW-1185">Reference proteome</keyword>
<gene>
    <name evidence="7" type="primary">ABCB1_1</name>
    <name evidence="7" type="ORF">PIB30_009584</name>
</gene>
<keyword evidence="2 5" id="KW-0812">Transmembrane</keyword>
<proteinExistence type="predicted"/>
<comment type="caution">
    <text evidence="7">The sequence shown here is derived from an EMBL/GenBank/DDBJ whole genome shotgun (WGS) entry which is preliminary data.</text>
</comment>
<dbReference type="InterPro" id="IPR036640">
    <property type="entry name" value="ABC1_TM_sf"/>
</dbReference>
<evidence type="ECO:0000256" key="1">
    <source>
        <dbReference type="ARBA" id="ARBA00004141"/>
    </source>
</evidence>
<dbReference type="PANTHER" id="PTHR24222:SF70">
    <property type="entry name" value="BRACHYTIC2"/>
    <property type="match status" value="1"/>
</dbReference>
<evidence type="ECO:0000256" key="4">
    <source>
        <dbReference type="ARBA" id="ARBA00023136"/>
    </source>
</evidence>